<feature type="compositionally biased region" description="Low complexity" evidence="2">
    <location>
        <begin position="553"/>
        <end position="574"/>
    </location>
</feature>
<sequence length="796" mass="91938">MDGISSITAIDQKMAEMRIKNLELLKRHQEIEEDRQLAEQSGAITSAVEYTKDTSITPIAMRNTTKQRGRHVATQQHSQESQHEQMHRTPIRRKFEHDRADLQSQRVQRVDYNRLKHERAHEVTNSCYNNNNTISPELLEYAYPFHYQSENNYDADEPAHAKKLVIVNNQESSGKHSSTTRIGSGRFNQQQQRTQEQGQRRREERMRRSGVHNNGHPGGPSEFHLDVPQIPIWQNNSIPPSLPLHVQLLPTNMNGHHTNVDHLMTNGGDQIDQSTYLHNFMYSPSTQSSSFNGNGTVYFTHPSSSMPNGPPSSQNSQTHFHQYHPTRTFENSNRQQFHNSTPFQSSPVFQSTTPLTAPPPSTTPSQLLTPSSSSSHLHQQQQQQENLSMDLPPRFRRLKKSDQDNKYSQSRPMSSDFEHLRNSSLRFNNDNRFQTRPQSFYDFASQQHQSNNNFFRSSNNNNNNNNNRYQRNTPNTNNLPLSAYMNTDDASYQNENINNNNYWGTSSSSYQRRRSTQQQRTYQDKHQFPLSSYDPRQYGFNNNNYQQRRNDFNNRPNSNRRNPNNNNNNKNHINDTNDIDLIEEWWEDDNTELISLNNQPKTNIDSQTTITTVNDSGNSSLSTSMHLKESTLDDEENNISINDFISPPSDTSTTDSNIIESLDQLQQQLKLEEAVEQQLASENDHIDGDFSALDKEPTIYDTAHFLQWAKEKFREELAGRLTAKEIQQHDAVTSDDDDDDDNNIVASTDIKLDNVHIDQTTDDDNENHVENMDELEDNLNQKLTIEENTNKSITVE</sequence>
<dbReference type="AlphaFoldDB" id="A0A813QQ76"/>
<reference evidence="4" key="1">
    <citation type="submission" date="2021-02" db="EMBL/GenBank/DDBJ databases">
        <authorList>
            <person name="Nowell W R."/>
        </authorList>
    </citation>
    <scope>NUCLEOTIDE SEQUENCE</scope>
</reference>
<organism evidence="4 5">
    <name type="scientific">Adineta steineri</name>
    <dbReference type="NCBI Taxonomy" id="433720"/>
    <lineage>
        <taxon>Eukaryota</taxon>
        <taxon>Metazoa</taxon>
        <taxon>Spiralia</taxon>
        <taxon>Gnathifera</taxon>
        <taxon>Rotifera</taxon>
        <taxon>Eurotatoria</taxon>
        <taxon>Bdelloidea</taxon>
        <taxon>Adinetida</taxon>
        <taxon>Adinetidae</taxon>
        <taxon>Adineta</taxon>
    </lineage>
</organism>
<dbReference type="Proteomes" id="UP000663832">
    <property type="component" value="Unassembled WGS sequence"/>
</dbReference>
<feature type="compositionally biased region" description="Basic and acidic residues" evidence="2">
    <location>
        <begin position="198"/>
        <end position="207"/>
    </location>
</feature>
<dbReference type="OrthoDB" id="10042132at2759"/>
<evidence type="ECO:0000256" key="2">
    <source>
        <dbReference type="SAM" id="MobiDB-lite"/>
    </source>
</evidence>
<feature type="compositionally biased region" description="Polar residues" evidence="2">
    <location>
        <begin position="484"/>
        <end position="493"/>
    </location>
</feature>
<proteinExistence type="predicted"/>
<feature type="coiled-coil region" evidence="1">
    <location>
        <begin position="14"/>
        <end position="41"/>
    </location>
</feature>
<feature type="region of interest" description="Disordered" evidence="2">
    <location>
        <begin position="168"/>
        <end position="224"/>
    </location>
</feature>
<feature type="compositionally biased region" description="Polar residues" evidence="2">
    <location>
        <begin position="168"/>
        <end position="188"/>
    </location>
</feature>
<dbReference type="EMBL" id="CAJNOM010000008">
    <property type="protein sequence ID" value="CAF0770181.1"/>
    <property type="molecule type" value="Genomic_DNA"/>
</dbReference>
<gene>
    <name evidence="3" type="ORF">BJG266_LOCUS3029</name>
    <name evidence="4" type="ORF">QVE165_LOCUS2559</name>
</gene>
<protein>
    <submittedName>
        <fullName evidence="4">Uncharacterized protein</fullName>
    </submittedName>
</protein>
<evidence type="ECO:0000313" key="3">
    <source>
        <dbReference type="EMBL" id="CAF0761458.1"/>
    </source>
</evidence>
<evidence type="ECO:0000256" key="1">
    <source>
        <dbReference type="SAM" id="Coils"/>
    </source>
</evidence>
<feature type="compositionally biased region" description="Polar residues" evidence="2">
    <location>
        <begin position="336"/>
        <end position="349"/>
    </location>
</feature>
<feature type="compositionally biased region" description="Low complexity" evidence="2">
    <location>
        <begin position="302"/>
        <end position="317"/>
    </location>
</feature>
<feature type="region of interest" description="Disordered" evidence="2">
    <location>
        <begin position="451"/>
        <end position="574"/>
    </location>
</feature>
<evidence type="ECO:0000313" key="5">
    <source>
        <dbReference type="Proteomes" id="UP000663832"/>
    </source>
</evidence>
<feature type="region of interest" description="Disordered" evidence="2">
    <location>
        <begin position="74"/>
        <end position="108"/>
    </location>
</feature>
<feature type="region of interest" description="Disordered" evidence="2">
    <location>
        <begin position="293"/>
        <end position="319"/>
    </location>
</feature>
<comment type="caution">
    <text evidence="4">The sequence shown here is derived from an EMBL/GenBank/DDBJ whole genome shotgun (WGS) entry which is preliminary data.</text>
</comment>
<keyword evidence="5" id="KW-1185">Reference proteome</keyword>
<name>A0A813QQ76_9BILA</name>
<feature type="region of interest" description="Disordered" evidence="2">
    <location>
        <begin position="400"/>
        <end position="419"/>
    </location>
</feature>
<feature type="compositionally biased region" description="Low complexity" evidence="2">
    <location>
        <begin position="494"/>
        <end position="521"/>
    </location>
</feature>
<feature type="compositionally biased region" description="Basic and acidic residues" evidence="2">
    <location>
        <begin position="80"/>
        <end position="101"/>
    </location>
</feature>
<feature type="region of interest" description="Disordered" evidence="2">
    <location>
        <begin position="336"/>
        <end position="392"/>
    </location>
</feature>
<accession>A0A813QQ76</accession>
<feature type="compositionally biased region" description="Low complexity" evidence="2">
    <location>
        <begin position="451"/>
        <end position="478"/>
    </location>
</feature>
<dbReference type="Proteomes" id="UP000663877">
    <property type="component" value="Unassembled WGS sequence"/>
</dbReference>
<keyword evidence="1" id="KW-0175">Coiled coil</keyword>
<dbReference type="EMBL" id="CAJNOI010000007">
    <property type="protein sequence ID" value="CAF0761458.1"/>
    <property type="molecule type" value="Genomic_DNA"/>
</dbReference>
<evidence type="ECO:0000313" key="4">
    <source>
        <dbReference type="EMBL" id="CAF0770181.1"/>
    </source>
</evidence>
<feature type="compositionally biased region" description="Low complexity" evidence="2">
    <location>
        <begin position="363"/>
        <end position="384"/>
    </location>
</feature>